<dbReference type="InterPro" id="IPR006946">
    <property type="entry name" value="DGR2-like_dom"/>
</dbReference>
<dbReference type="RefSeq" id="WP_209976744.1">
    <property type="nucleotide sequence ID" value="NZ_JAGGLB010000029.1"/>
</dbReference>
<keyword evidence="6" id="KW-1185">Reference proteome</keyword>
<feature type="chain" id="PRO_5046307202" description="CBM-cenC domain-containing protein" evidence="2">
    <location>
        <begin position="31"/>
        <end position="1314"/>
    </location>
</feature>
<evidence type="ECO:0008006" key="7">
    <source>
        <dbReference type="Google" id="ProtNLM"/>
    </source>
</evidence>
<evidence type="ECO:0000313" key="6">
    <source>
        <dbReference type="Proteomes" id="UP001519287"/>
    </source>
</evidence>
<evidence type="ECO:0000256" key="2">
    <source>
        <dbReference type="SAM" id="SignalP"/>
    </source>
</evidence>
<evidence type="ECO:0000259" key="3">
    <source>
        <dbReference type="Pfam" id="PF02018"/>
    </source>
</evidence>
<keyword evidence="2" id="KW-0732">Signal</keyword>
<dbReference type="SUPFAM" id="SSF49785">
    <property type="entry name" value="Galactose-binding domain-like"/>
    <property type="match status" value="3"/>
</dbReference>
<comment type="caution">
    <text evidence="5">The sequence shown here is derived from an EMBL/GenBank/DDBJ whole genome shotgun (WGS) entry which is preliminary data.</text>
</comment>
<feature type="domain" description="CBM-cenC" evidence="3">
    <location>
        <begin position="1173"/>
        <end position="1296"/>
    </location>
</feature>
<protein>
    <recommendedName>
        <fullName evidence="7">CBM-cenC domain-containing protein</fullName>
    </recommendedName>
</protein>
<dbReference type="Pfam" id="PF02018">
    <property type="entry name" value="CBM_4_9"/>
    <property type="match status" value="1"/>
</dbReference>
<dbReference type="EMBL" id="JAGGLB010000029">
    <property type="protein sequence ID" value="MBP1994918.1"/>
    <property type="molecule type" value="Genomic_DNA"/>
</dbReference>
<accession>A0ABS4J549</accession>
<evidence type="ECO:0000256" key="1">
    <source>
        <dbReference type="ARBA" id="ARBA00022801"/>
    </source>
</evidence>
<evidence type="ECO:0000259" key="4">
    <source>
        <dbReference type="Pfam" id="PF04862"/>
    </source>
</evidence>
<dbReference type="Gene3D" id="2.60.120.260">
    <property type="entry name" value="Galactose-binding domain-like"/>
    <property type="match status" value="6"/>
</dbReference>
<proteinExistence type="predicted"/>
<keyword evidence="1" id="KW-0378">Hydrolase</keyword>
<gene>
    <name evidence="5" type="ORF">J2Z66_006559</name>
</gene>
<dbReference type="InterPro" id="IPR008979">
    <property type="entry name" value="Galactose-bd-like_sf"/>
</dbReference>
<evidence type="ECO:0000313" key="5">
    <source>
        <dbReference type="EMBL" id="MBP1994918.1"/>
    </source>
</evidence>
<dbReference type="Proteomes" id="UP001519287">
    <property type="component" value="Unassembled WGS sequence"/>
</dbReference>
<dbReference type="Pfam" id="PF04862">
    <property type="entry name" value="DUF642"/>
    <property type="match status" value="1"/>
</dbReference>
<sequence>MSNRKYYTKAILSLLAVFALIFSFAYTTSAQDRVFDRYKQLDAETNYGRGYSESSDAATLSWGESYILDSYIDIYNKYKDKYWLDKFVDHFDRVKANAEDPEGDGTWGWYSPKYSYQHMENQDFESDAQDANEADAIANGGFETSGADSVPASWTREAGTNTTVYRSTAAGEYYSGSAGLAVKYNGGSAATLKQSFTYSPGRKYNLSFAAKTDSRSMVGKIQIYNETTSAVLAETATFDLDSMIFIEEWVKRSLIFTAPTTSGQTLSIKIKLAQIDQSGWAAYFDDISIKPVENIVNEVKNGSFETADSGDSTLPDKWARFGTSTYTYRSSTAGEYYSGSNGLVIKSDGSSWKELSQQLPYIPSEKYTLSIMGKTNSSSAYGRILVYNVTDSEYILDQTFNNTSWQKQSFIFTAPSLAGKTLNIYLRQAEHTHPTWIAYFDDLKIEPYTENVNGNFGFETSDGADSTLPAGWARFQSTSSNAYLSTTLNEYYSSSKGVVIKSNNSAVPMLRKQLYLIPGMQYNVKFIGRNNLPAAQGQVELYNATTATTLGSITFSNTHWEKQSFDFTATDSLTDTIYLRLRQASTATDNSLITYIDDVEVVPIVNKSFAAWERVNKTKSNAYTTNANDKSYYSSYGLVIGNDGSTDGYVKQQLLAYEANKPHSVYFNGKTSTASNGGKVVVYDVTSSTQLASMTFVNTNWADLQLDFTTPNAANHVIEIRLTQQYYNNSSQFAYFDNVSVGERVGFLIGDTMTIKGALKFIKTVHDDPDLDAIYGATADAYLDFIVEDEVLPKWSTNFVDLGNNRGTYVFPSGNRGAYFAGRTLPHNQNLVAAECYLYLWDITGIASYKTRAEQLLNFFKDNLETNSTGYKWDYWNRSGSWDNGFDYDTFEDTSHGSLDISAAITAYHYGVVFTKTDMEKFASTFVDTMWNGSMSQPVIGYNVVTNYSTTVNLIASTPYIWEFVELAEFDPQIWDISMAIVNNINGYVMPPLLAALTVYNPETTVNGNFELSNKDDSTLPTFWTRYIAYTNSSTAYRDTSNAYKGDAGLALKTNGTAWNILQQKITGYLPNSLYDVKFFAKAGSGSVQARADIYNYTAESLVNTVNVANTSWTAGTLSFTSPSNASNDIRLDLYHNIYTPANQYVYFDDVKIYPSLWNSFSPNAGFEEAEIFDSTLPKYWVRSSGTVSGKVVLTTAEKYKGSASIKLSTDVSGVSQQLVYTLKGLKPSASYTLTFYSKTNGSLAKARARVRNETTSTNLATSGLVDSTSWANYTVSFTAPSTYTDQVNIYLEHNDPTVNSGDAYFDEVGVLLN</sequence>
<feature type="domain" description="DUF642" evidence="4">
    <location>
        <begin position="119"/>
        <end position="290"/>
    </location>
</feature>
<organism evidence="5 6">
    <name type="scientific">Paenibacillus eucommiae</name>
    <dbReference type="NCBI Taxonomy" id="1355755"/>
    <lineage>
        <taxon>Bacteria</taxon>
        <taxon>Bacillati</taxon>
        <taxon>Bacillota</taxon>
        <taxon>Bacilli</taxon>
        <taxon>Bacillales</taxon>
        <taxon>Paenibacillaceae</taxon>
        <taxon>Paenibacillus</taxon>
    </lineage>
</organism>
<dbReference type="InterPro" id="IPR003305">
    <property type="entry name" value="CenC_carb-bd"/>
</dbReference>
<feature type="signal peptide" evidence="2">
    <location>
        <begin position="1"/>
        <end position="30"/>
    </location>
</feature>
<reference evidence="5 6" key="1">
    <citation type="submission" date="2021-03" db="EMBL/GenBank/DDBJ databases">
        <title>Genomic Encyclopedia of Type Strains, Phase IV (KMG-IV): sequencing the most valuable type-strain genomes for metagenomic binning, comparative biology and taxonomic classification.</title>
        <authorList>
            <person name="Goeker M."/>
        </authorList>
    </citation>
    <scope>NUCLEOTIDE SEQUENCE [LARGE SCALE GENOMIC DNA]</scope>
    <source>
        <strain evidence="5 6">DSM 26048</strain>
    </source>
</reference>
<name>A0ABS4J549_9BACL</name>